<accession>A0A3M6QBI8</accession>
<dbReference type="Proteomes" id="UP000267035">
    <property type="component" value="Unassembled WGS sequence"/>
</dbReference>
<name>A0A3M6QBI8_9BURK</name>
<evidence type="ECO:0000313" key="2">
    <source>
        <dbReference type="Proteomes" id="UP000267035"/>
    </source>
</evidence>
<dbReference type="AlphaFoldDB" id="A0A3M6QBI8"/>
<gene>
    <name evidence="1" type="ORF">EBQ25_05475</name>
</gene>
<reference evidence="1 2" key="1">
    <citation type="submission" date="2018-10" db="EMBL/GenBank/DDBJ databases">
        <title>Comamonadaceae CDC group NO-1 genome sequencing and assembly.</title>
        <authorList>
            <person name="Bernier A.-M."/>
            <person name="Bernard K."/>
        </authorList>
    </citation>
    <scope>NUCLEOTIDE SEQUENCE [LARGE SCALE GENOMIC DNA]</scope>
    <source>
        <strain evidence="1 2">NML161473</strain>
    </source>
</reference>
<keyword evidence="2" id="KW-1185">Reference proteome</keyword>
<comment type="caution">
    <text evidence="1">The sequence shown here is derived from an EMBL/GenBank/DDBJ whole genome shotgun (WGS) entry which is preliminary data.</text>
</comment>
<dbReference type="RefSeq" id="WP_122253795.1">
    <property type="nucleotide sequence ID" value="NZ_RDQL01000005.1"/>
</dbReference>
<protein>
    <submittedName>
        <fullName evidence="1">Uncharacterized protein</fullName>
    </submittedName>
</protein>
<organism evidence="1 2">
    <name type="scientific">Allofranklinella schreckenbergeri</name>
    <dbReference type="NCBI Taxonomy" id="1076744"/>
    <lineage>
        <taxon>Bacteria</taxon>
        <taxon>Pseudomonadati</taxon>
        <taxon>Pseudomonadota</taxon>
        <taxon>Betaproteobacteria</taxon>
        <taxon>Burkholderiales</taxon>
        <taxon>Comamonadaceae</taxon>
        <taxon>Allofranklinella</taxon>
    </lineage>
</organism>
<sequence length="79" mass="8518">MSKWLILALVVGVLVWRWSQRRTARMAPPAVGPGAAPQPIAMVPCEVCGVLMDARLAIRSPTGHLCHTHRHGAHPPDAP</sequence>
<evidence type="ECO:0000313" key="1">
    <source>
        <dbReference type="EMBL" id="RMX00513.1"/>
    </source>
</evidence>
<dbReference type="EMBL" id="RDQL01000005">
    <property type="protein sequence ID" value="RMX00513.1"/>
    <property type="molecule type" value="Genomic_DNA"/>
</dbReference>
<proteinExistence type="predicted"/>